<comment type="subcellular location">
    <subcellularLocation>
        <location evidence="1">Membrane</location>
        <topology evidence="1">Multi-pass membrane protein</topology>
    </subcellularLocation>
</comment>
<sequence length="213" mass="23730">MTSYIPHLTLPSFIFEKPAVSVLLPVVLGTAVGYSTRPKETQNTYLALRQPPLRPPPWVFGPVWTMLYGAMGYAAFRSWSTAMDSFDAKKVLLAKVLLALSQVPIVGTHCATLYTIQLALNLIWMPLFFSLKRPIAATVDIVALTGVTGYLAYIWGQVDEVAAWSLAPYLGWLSFATYLSAGCGYLNNWDFESKERPIADKPNDTKFVDEKRE</sequence>
<accession>A0A9N8K9Z5</accession>
<keyword evidence="3 6" id="KW-0812">Transmembrane</keyword>
<gene>
    <name evidence="7" type="ORF">AWRI4233_LOCUS10197</name>
</gene>
<protein>
    <recommendedName>
        <fullName evidence="9">TspO/MBR-related protein</fullName>
    </recommendedName>
</protein>
<keyword evidence="5 6" id="KW-0472">Membrane</keyword>
<dbReference type="EMBL" id="CAIJEO010000013">
    <property type="protein sequence ID" value="CAD0101372.1"/>
    <property type="molecule type" value="Genomic_DNA"/>
</dbReference>
<dbReference type="Pfam" id="PF03073">
    <property type="entry name" value="TspO_MBR"/>
    <property type="match status" value="1"/>
</dbReference>
<dbReference type="GO" id="GO:0005741">
    <property type="term" value="C:mitochondrial outer membrane"/>
    <property type="evidence" value="ECO:0007669"/>
    <property type="project" value="TreeGrafter"/>
</dbReference>
<keyword evidence="8" id="KW-1185">Reference proteome</keyword>
<evidence type="ECO:0000256" key="6">
    <source>
        <dbReference type="SAM" id="Phobius"/>
    </source>
</evidence>
<proteinExistence type="inferred from homology"/>
<dbReference type="PANTHER" id="PTHR10057">
    <property type="entry name" value="PERIPHERAL-TYPE BENZODIAZEPINE RECEPTOR"/>
    <property type="match status" value="1"/>
</dbReference>
<feature type="transmembrane region" description="Helical" evidence="6">
    <location>
        <begin position="135"/>
        <end position="155"/>
    </location>
</feature>
<dbReference type="OrthoDB" id="8841220at2759"/>
<dbReference type="PANTHER" id="PTHR10057:SF0">
    <property type="entry name" value="TRANSLOCATOR PROTEIN"/>
    <property type="match status" value="1"/>
</dbReference>
<dbReference type="FunFam" id="1.20.1260.100:FF:000001">
    <property type="entry name" value="translocator protein 2"/>
    <property type="match status" value="1"/>
</dbReference>
<evidence type="ECO:0000313" key="7">
    <source>
        <dbReference type="EMBL" id="CAD0101372.1"/>
    </source>
</evidence>
<evidence type="ECO:0000256" key="1">
    <source>
        <dbReference type="ARBA" id="ARBA00004141"/>
    </source>
</evidence>
<keyword evidence="4 6" id="KW-1133">Transmembrane helix</keyword>
<evidence type="ECO:0000256" key="4">
    <source>
        <dbReference type="ARBA" id="ARBA00022989"/>
    </source>
</evidence>
<dbReference type="GO" id="GO:0033013">
    <property type="term" value="P:tetrapyrrole metabolic process"/>
    <property type="evidence" value="ECO:0007669"/>
    <property type="project" value="UniProtKB-ARBA"/>
</dbReference>
<evidence type="ECO:0008006" key="9">
    <source>
        <dbReference type="Google" id="ProtNLM"/>
    </source>
</evidence>
<feature type="transmembrane region" description="Helical" evidence="6">
    <location>
        <begin position="57"/>
        <end position="76"/>
    </location>
</feature>
<dbReference type="Proteomes" id="UP000714618">
    <property type="component" value="Unassembled WGS sequence"/>
</dbReference>
<feature type="transmembrane region" description="Helical" evidence="6">
    <location>
        <begin position="96"/>
        <end position="123"/>
    </location>
</feature>
<dbReference type="AlphaFoldDB" id="A0A9N8K9Z5"/>
<organism evidence="7 8">
    <name type="scientific">Aureobasidium mustum</name>
    <dbReference type="NCBI Taxonomy" id="2773714"/>
    <lineage>
        <taxon>Eukaryota</taxon>
        <taxon>Fungi</taxon>
        <taxon>Dikarya</taxon>
        <taxon>Ascomycota</taxon>
        <taxon>Pezizomycotina</taxon>
        <taxon>Dothideomycetes</taxon>
        <taxon>Dothideomycetidae</taxon>
        <taxon>Dothideales</taxon>
        <taxon>Saccotheciaceae</taxon>
        <taxon>Aureobasidium</taxon>
    </lineage>
</organism>
<dbReference type="InterPro" id="IPR038330">
    <property type="entry name" value="TspO/MBR-related_sf"/>
</dbReference>
<reference evidence="7" key="1">
    <citation type="submission" date="2020-06" db="EMBL/GenBank/DDBJ databases">
        <authorList>
            <person name="Onetto C."/>
        </authorList>
    </citation>
    <scope>NUCLEOTIDE SEQUENCE</scope>
</reference>
<feature type="transmembrane region" description="Helical" evidence="6">
    <location>
        <begin position="20"/>
        <end position="36"/>
    </location>
</feature>
<dbReference type="InterPro" id="IPR004307">
    <property type="entry name" value="TspO_MBR"/>
</dbReference>
<comment type="similarity">
    <text evidence="2">Belongs to the TspO/BZRP family.</text>
</comment>
<evidence type="ECO:0000256" key="2">
    <source>
        <dbReference type="ARBA" id="ARBA00007524"/>
    </source>
</evidence>
<name>A0A9N8K9Z5_9PEZI</name>
<evidence type="ECO:0000313" key="8">
    <source>
        <dbReference type="Proteomes" id="UP000714618"/>
    </source>
</evidence>
<dbReference type="CDD" id="cd15904">
    <property type="entry name" value="TSPO_MBR"/>
    <property type="match status" value="1"/>
</dbReference>
<dbReference type="Gene3D" id="1.20.1260.100">
    <property type="entry name" value="TspO/MBR protein"/>
    <property type="match status" value="1"/>
</dbReference>
<comment type="caution">
    <text evidence="7">The sequence shown here is derived from an EMBL/GenBank/DDBJ whole genome shotgun (WGS) entry which is preliminary data.</text>
</comment>
<feature type="transmembrane region" description="Helical" evidence="6">
    <location>
        <begin position="161"/>
        <end position="186"/>
    </location>
</feature>
<evidence type="ECO:0000256" key="3">
    <source>
        <dbReference type="ARBA" id="ARBA00022692"/>
    </source>
</evidence>
<evidence type="ECO:0000256" key="5">
    <source>
        <dbReference type="ARBA" id="ARBA00023136"/>
    </source>
</evidence>